<dbReference type="GeneID" id="71979988"/>
<reference evidence="2" key="2">
    <citation type="journal article" date="2022" name="Microb. Genom.">
        <title>A chromosome-scale genome assembly of the tomato pathogen Cladosporium fulvum reveals a compartmentalized genome architecture and the presence of a dispensable chromosome.</title>
        <authorList>
            <person name="Zaccaron A.Z."/>
            <person name="Chen L.H."/>
            <person name="Samaras A."/>
            <person name="Stergiopoulos I."/>
        </authorList>
    </citation>
    <scope>NUCLEOTIDE SEQUENCE</scope>
    <source>
        <strain evidence="2">Race5_Kim</strain>
    </source>
</reference>
<sequence>MKFNVSHKIVSWTSRFKKPFQKSFQKPFQNSKVLSAIDRGTVIIVEEQRQHTMAPATAKERCDADDPGGDDTEIDQVSVPIEAEQEATVNVASTASSEPRVEPNAETPSTAKSQKTVTSTADTQNLIRTFQIYGRQLADAQGQFDDRHDDFEQEEKD</sequence>
<dbReference type="KEGG" id="ffu:CLAFUR5_00110"/>
<gene>
    <name evidence="2" type="ORF">CLAFUR5_00110</name>
</gene>
<dbReference type="EMBL" id="CP090163">
    <property type="protein sequence ID" value="UJO12323.1"/>
    <property type="molecule type" value="Genomic_DNA"/>
</dbReference>
<feature type="compositionally biased region" description="Polar residues" evidence="1">
    <location>
        <begin position="106"/>
        <end position="124"/>
    </location>
</feature>
<organism evidence="2 3">
    <name type="scientific">Passalora fulva</name>
    <name type="common">Tomato leaf mold</name>
    <name type="synonym">Cladosporium fulvum</name>
    <dbReference type="NCBI Taxonomy" id="5499"/>
    <lineage>
        <taxon>Eukaryota</taxon>
        <taxon>Fungi</taxon>
        <taxon>Dikarya</taxon>
        <taxon>Ascomycota</taxon>
        <taxon>Pezizomycotina</taxon>
        <taxon>Dothideomycetes</taxon>
        <taxon>Dothideomycetidae</taxon>
        <taxon>Mycosphaerellales</taxon>
        <taxon>Mycosphaerellaceae</taxon>
        <taxon>Fulvia</taxon>
    </lineage>
</organism>
<name>A0A9Q8L8U8_PASFU</name>
<keyword evidence="3" id="KW-1185">Reference proteome</keyword>
<feature type="region of interest" description="Disordered" evidence="1">
    <location>
        <begin position="49"/>
        <end position="124"/>
    </location>
</feature>
<dbReference type="Proteomes" id="UP000756132">
    <property type="component" value="Chromosome 1"/>
</dbReference>
<feature type="compositionally biased region" description="Polar residues" evidence="1">
    <location>
        <begin position="87"/>
        <end position="97"/>
    </location>
</feature>
<dbReference type="RefSeq" id="XP_047756689.1">
    <property type="nucleotide sequence ID" value="XM_047899258.1"/>
</dbReference>
<dbReference type="AlphaFoldDB" id="A0A9Q8L8U8"/>
<evidence type="ECO:0000256" key="1">
    <source>
        <dbReference type="SAM" id="MobiDB-lite"/>
    </source>
</evidence>
<evidence type="ECO:0000313" key="3">
    <source>
        <dbReference type="Proteomes" id="UP000756132"/>
    </source>
</evidence>
<feature type="compositionally biased region" description="Acidic residues" evidence="1">
    <location>
        <begin position="65"/>
        <end position="74"/>
    </location>
</feature>
<protein>
    <submittedName>
        <fullName evidence="2">Uncharacterized protein</fullName>
    </submittedName>
</protein>
<accession>A0A9Q8L8U8</accession>
<reference evidence="2" key="1">
    <citation type="submission" date="2021-12" db="EMBL/GenBank/DDBJ databases">
        <authorList>
            <person name="Zaccaron A."/>
            <person name="Stergiopoulos I."/>
        </authorList>
    </citation>
    <scope>NUCLEOTIDE SEQUENCE</scope>
    <source>
        <strain evidence="2">Race5_Kim</strain>
    </source>
</reference>
<evidence type="ECO:0000313" key="2">
    <source>
        <dbReference type="EMBL" id="UJO12323.1"/>
    </source>
</evidence>
<proteinExistence type="predicted"/>